<reference evidence="1 2" key="1">
    <citation type="submission" date="2024-01" db="EMBL/GenBank/DDBJ databases">
        <authorList>
            <consortium name="Genoscope - CEA"/>
            <person name="William W."/>
        </authorList>
    </citation>
    <scope>NUCLEOTIDE SEQUENCE [LARGE SCALE GENOMIC DNA]</scope>
    <source>
        <strain evidence="1 2">29B2s-10</strain>
    </source>
</reference>
<evidence type="ECO:0008006" key="3">
    <source>
        <dbReference type="Google" id="ProtNLM"/>
    </source>
</evidence>
<gene>
    <name evidence="1" type="ORF">CAAN4_C00650</name>
</gene>
<organism evidence="1 2">
    <name type="scientific">[Candida] anglica</name>
    <dbReference type="NCBI Taxonomy" id="148631"/>
    <lineage>
        <taxon>Eukaryota</taxon>
        <taxon>Fungi</taxon>
        <taxon>Dikarya</taxon>
        <taxon>Ascomycota</taxon>
        <taxon>Saccharomycotina</taxon>
        <taxon>Pichiomycetes</taxon>
        <taxon>Debaryomycetaceae</taxon>
        <taxon>Kurtzmaniella</taxon>
    </lineage>
</organism>
<evidence type="ECO:0000313" key="1">
    <source>
        <dbReference type="EMBL" id="CAK7899001.1"/>
    </source>
</evidence>
<keyword evidence="2" id="KW-1185">Reference proteome</keyword>
<protein>
    <recommendedName>
        <fullName evidence="3">Pentatricopeptide repeat-containing protein</fullName>
    </recommendedName>
</protein>
<evidence type="ECO:0000313" key="2">
    <source>
        <dbReference type="Proteomes" id="UP001497600"/>
    </source>
</evidence>
<proteinExistence type="predicted"/>
<dbReference type="Proteomes" id="UP001497600">
    <property type="component" value="Chromosome C"/>
</dbReference>
<sequence>MGSINRKLSTVSISKPSYQRPNLQSSLFSGRKSIEIANTPLDTYPNPLYSMDKEQIRALKPAEYMHLLQIPYKNVSETDKFCWHITELVNENIISDSRRASILLMCIADNELTDRIVSALSAFYKNDIIKQSILTYMTTPSNPSWHKLLNSTLEYILKSQESSEPILKYLDTLASIQRMNEIPIIWKPSFFNKISKLIPRSDYATFFSCLFNLNIQPYLPYQLNPIKSVLAGGSNLEKYVLRTGLLHAKWHDTQLVDFDELHKQKMVQFYSMDELRNYALYAIKQEDVIESNLYLSLLVEKFELKCKFQNDPETNPSISTKKPLDTSITQDLQSVLYVILNHIMVFKGSEHCIKVLKYMLKNHLEVNFKTLIAVMNNLRRQGYYNEALILMKNINLNDKTKDEKQILVEEILSLIIQKYPREPKILLGYMLAFSQNIPLFHKLQLLKVIYGSDNDIEHWENSIQIANVDPKLKESRLSSQALSGLYQTVLQTMKKENIYQQLRPLYHSYMEHVPQLKNYQHDDKIITLFLKYLLKRQPNSKKMDVYENLNNYTLAKEIFESFHENKVMSSGSHTVYLYDLLIYSSLMVHKDYVFAANVIKKSRSLGLPLSFNQIYPFIMFHYSRNEFEQAEMWYRELVKHGVKAKATPVKEVFRIARELNWEVSGFVYRKYGILSNQKKRSELKKVSVDRISFIEKEELEENVTDELVGGGYEEEGEINLGDEISNLLFEIEHKKD</sequence>
<dbReference type="EMBL" id="OZ004255">
    <property type="protein sequence ID" value="CAK7899001.1"/>
    <property type="molecule type" value="Genomic_DNA"/>
</dbReference>
<accession>A0ABP0E8E5</accession>
<name>A0ABP0E8E5_9ASCO</name>